<keyword evidence="4 7" id="KW-0547">Nucleotide-binding</keyword>
<comment type="caution">
    <text evidence="12">The sequence shown here is derived from an EMBL/GenBank/DDBJ whole genome shotgun (WGS) entry which is preliminary data.</text>
</comment>
<dbReference type="GO" id="GO:0003723">
    <property type="term" value="F:RNA binding"/>
    <property type="evidence" value="ECO:0007669"/>
    <property type="project" value="InterPro"/>
</dbReference>
<dbReference type="Proteomes" id="UP001055712">
    <property type="component" value="Unassembled WGS sequence"/>
</dbReference>
<protein>
    <recommendedName>
        <fullName evidence="11">Protein kinase domain-containing protein</fullName>
    </recommendedName>
</protein>
<feature type="domain" description="Protein kinase" evidence="11">
    <location>
        <begin position="954"/>
        <end position="1241"/>
    </location>
</feature>
<dbReference type="CDD" id="cd13999">
    <property type="entry name" value="STKc_MAP3K-like"/>
    <property type="match status" value="1"/>
</dbReference>
<dbReference type="InterPro" id="IPR000719">
    <property type="entry name" value="Prot_kinase_dom"/>
</dbReference>
<keyword evidence="6 7" id="KW-0067">ATP-binding</keyword>
<dbReference type="GO" id="GO:0033897">
    <property type="term" value="F:ribonuclease T2 activity"/>
    <property type="evidence" value="ECO:0007669"/>
    <property type="project" value="InterPro"/>
</dbReference>
<feature type="compositionally biased region" description="Low complexity" evidence="9">
    <location>
        <begin position="308"/>
        <end position="317"/>
    </location>
</feature>
<feature type="compositionally biased region" description="Low complexity" evidence="9">
    <location>
        <begin position="329"/>
        <end position="348"/>
    </location>
</feature>
<dbReference type="Gene3D" id="1.10.510.10">
    <property type="entry name" value="Transferase(Phosphotransferase) domain 1"/>
    <property type="match status" value="1"/>
</dbReference>
<dbReference type="PROSITE" id="PS51257">
    <property type="entry name" value="PROKAR_LIPOPROTEIN"/>
    <property type="match status" value="1"/>
</dbReference>
<reference evidence="12" key="2">
    <citation type="submission" date="2020-11" db="EMBL/GenBank/DDBJ databases">
        <authorList>
            <person name="Cecchin M."/>
            <person name="Marcolungo L."/>
            <person name="Rossato M."/>
            <person name="Girolomoni L."/>
            <person name="Cosentino E."/>
            <person name="Cuine S."/>
            <person name="Li-Beisson Y."/>
            <person name="Delledonne M."/>
            <person name="Ballottari M."/>
        </authorList>
    </citation>
    <scope>NUCLEOTIDE SEQUENCE</scope>
    <source>
        <strain evidence="12">211/11P</strain>
        <tissue evidence="12">Whole cell</tissue>
    </source>
</reference>
<dbReference type="InterPro" id="IPR011009">
    <property type="entry name" value="Kinase-like_dom_sf"/>
</dbReference>
<dbReference type="OrthoDB" id="339325at2759"/>
<proteinExistence type="inferred from homology"/>
<feature type="compositionally biased region" description="Gly residues" evidence="9">
    <location>
        <begin position="364"/>
        <end position="373"/>
    </location>
</feature>
<dbReference type="PROSITE" id="PS00108">
    <property type="entry name" value="PROTEIN_KINASE_ST"/>
    <property type="match status" value="1"/>
</dbReference>
<feature type="region of interest" description="Disordered" evidence="9">
    <location>
        <begin position="711"/>
        <end position="749"/>
    </location>
</feature>
<keyword evidence="5" id="KW-0418">Kinase</keyword>
<feature type="region of interest" description="Disordered" evidence="9">
    <location>
        <begin position="882"/>
        <end position="927"/>
    </location>
</feature>
<evidence type="ECO:0000256" key="6">
    <source>
        <dbReference type="ARBA" id="ARBA00022840"/>
    </source>
</evidence>
<sequence length="1249" mass="127760">MRDAAWIAAWVATVALCACARPVAAMDLLLLRQDWAPNAAYDPVCANGACANKLDYGAFTVRDLAPSKATTTGLAGCLGPAFDASQITADVRAELSCVLSGAESVWEAVWNTEGRCSGMNVSRYFTFLASTYNLFNANVPLGRDPRFALPSVDRDQVLDALKEEWGVKPWVACDPGSKALLYLTLCLDPAAAAASVVLPVDCPWDRTTNVPGGSECEGALTLDQGVKPPATCNSYYLTSLEGAWPGQAAEAGPAFGAIDVPSGTGGQDAAAGGGTADFPAGAALVDDQQPTPAPAAFGAGAGGGTSGGTDSSTSSTAEDVGETAPGIDSPPEAEAAPGAAAASPSRSPGGEGEPGAEDRPSPGVGSGGGGTGGAAAAIPPPGAAAELQPQPQPAGGFNPGQERVENGVALLRAIAKGLGDIVLTGDITINNPDIHFQEYDVPINVTGAMRVRAADLTTPVVLDWNNFSALINLQTGSLLVLQGLVSKNVADGKVAVAERSVKVQVVGSPIWPTVTGDSGHSVQLVGCRLLVPEPLLFTEAAKVLANSSWPLGEGGNGSSSSGAGSQGNRVEMAAEPSGDLQQQQQQQTEQQQQQPEAVFYRNLTVVTRSLALVDLTQLQGLGLQQDASYSAGRVAYSLLNTTAVDSNAAVPPPPPSPPPPPPPSVPVQPDNTSGGLSTGAIAGLAVGAAVLLAAAAAAACCIWRRRGGAKQVVAAPRKGSNGTAASGDGTAGSTPKTSGSFGSKPSFPSLLPLSGPGLAGLAGAKQQLGDGGGGTAVVLHLGRGSDDASSSQEEDAATISAGSGGSGRGSGKGLAGPGLLPRFARREGSVGSGGTPGTAHSVLPGAKNPFASVTTLDQAGDHGGDDLFLSYIRSTKVPAAHPDATTGAAADGSTAAANPTNGAAAPYQDAPSGTAAPPPQGLSREGSLAPALRRSALSSSEATCHLWDVPFEQLHLEGKIGEGAFGRVYRGEWHATSVAVKLLLPQAQLQDEGSIQQALAQPSPVLTRLQEEADLMFSLRHPNCVQLMGTCLAPPCLITEYCSRGSLADCLREARRHPAAAAELPWHRRLAMALDAAKGMLYLHSYQPPIVHRDLKSPNLLVDKDWNVKVADFNLSKILGEDHSASQEVTNPRWLAPEVLQGEQGTPPSDVFGFGVVLWELLTFHLPWCNAPEASNPWQLARLVLGGARLPVPPPDLLPGPDVLPEGPLQCYVELMQRCWEANPAERPTFAAIAAQLRDVLQQLPPAAI</sequence>
<dbReference type="InterPro" id="IPR036430">
    <property type="entry name" value="RNase_T2-like_sf"/>
</dbReference>
<reference evidence="12" key="1">
    <citation type="journal article" date="2019" name="Plant J.">
        <title>Chlorella vulgaris genome assembly and annotation reveals the molecular basis for metabolic acclimation to high light conditions.</title>
        <authorList>
            <person name="Cecchin M."/>
            <person name="Marcolungo L."/>
            <person name="Rossato M."/>
            <person name="Girolomoni L."/>
            <person name="Cosentino E."/>
            <person name="Cuine S."/>
            <person name="Li-Beisson Y."/>
            <person name="Delledonne M."/>
            <person name="Ballottari M."/>
        </authorList>
    </citation>
    <scope>NUCLEOTIDE SEQUENCE</scope>
    <source>
        <strain evidence="12">211/11P</strain>
    </source>
</reference>
<dbReference type="InterPro" id="IPR001568">
    <property type="entry name" value="RNase_T2-like"/>
</dbReference>
<evidence type="ECO:0000256" key="8">
    <source>
        <dbReference type="RuleBase" id="RU004328"/>
    </source>
</evidence>
<feature type="compositionally biased region" description="Low complexity" evidence="9">
    <location>
        <begin position="383"/>
        <end position="396"/>
    </location>
</feature>
<accession>A0A9D4TJW3</accession>
<gene>
    <name evidence="12" type="ORF">D9Q98_010259</name>
</gene>
<dbReference type="SMART" id="SM00220">
    <property type="entry name" value="S_TKc"/>
    <property type="match status" value="1"/>
</dbReference>
<name>A0A9D4TJW3_CHLVU</name>
<feature type="region of interest" description="Disordered" evidence="9">
    <location>
        <begin position="775"/>
        <end position="846"/>
    </location>
</feature>
<feature type="signal peptide" evidence="10">
    <location>
        <begin position="1"/>
        <end position="25"/>
    </location>
</feature>
<evidence type="ECO:0000256" key="3">
    <source>
        <dbReference type="ARBA" id="ARBA00022679"/>
    </source>
</evidence>
<dbReference type="InterPro" id="IPR001245">
    <property type="entry name" value="Ser-Thr/Tyr_kinase_cat_dom"/>
</dbReference>
<dbReference type="Pfam" id="PF07714">
    <property type="entry name" value="PK_Tyr_Ser-Thr"/>
    <property type="match status" value="1"/>
</dbReference>
<dbReference type="Gene3D" id="3.90.730.10">
    <property type="entry name" value="Ribonuclease T2-like"/>
    <property type="match status" value="1"/>
</dbReference>
<dbReference type="GO" id="GO:0004674">
    <property type="term" value="F:protein serine/threonine kinase activity"/>
    <property type="evidence" value="ECO:0007669"/>
    <property type="project" value="UniProtKB-KW"/>
</dbReference>
<dbReference type="GO" id="GO:0005524">
    <property type="term" value="F:ATP binding"/>
    <property type="evidence" value="ECO:0007669"/>
    <property type="project" value="UniProtKB-UniRule"/>
</dbReference>
<keyword evidence="10" id="KW-0732">Signal</keyword>
<feature type="binding site" evidence="7">
    <location>
        <position position="981"/>
    </location>
    <ligand>
        <name>ATP</name>
        <dbReference type="ChEBI" id="CHEBI:30616"/>
    </ligand>
</feature>
<evidence type="ECO:0000256" key="10">
    <source>
        <dbReference type="SAM" id="SignalP"/>
    </source>
</evidence>
<dbReference type="InterPro" id="IPR008271">
    <property type="entry name" value="Ser/Thr_kinase_AS"/>
</dbReference>
<feature type="compositionally biased region" description="Pro residues" evidence="9">
    <location>
        <begin position="650"/>
        <end position="666"/>
    </location>
</feature>
<feature type="compositionally biased region" description="Low complexity" evidence="9">
    <location>
        <begin position="882"/>
        <end position="906"/>
    </location>
</feature>
<keyword evidence="3" id="KW-0808">Transferase</keyword>
<evidence type="ECO:0000256" key="4">
    <source>
        <dbReference type="ARBA" id="ARBA00022741"/>
    </source>
</evidence>
<dbReference type="InterPro" id="IPR017441">
    <property type="entry name" value="Protein_kinase_ATP_BS"/>
</dbReference>
<dbReference type="PANTHER" id="PTHR44329:SF298">
    <property type="entry name" value="MIXED LINEAGE KINASE DOMAIN-LIKE PROTEIN"/>
    <property type="match status" value="1"/>
</dbReference>
<feature type="compositionally biased region" description="Low complexity" evidence="9">
    <location>
        <begin position="581"/>
        <end position="594"/>
    </location>
</feature>
<evidence type="ECO:0000256" key="5">
    <source>
        <dbReference type="ARBA" id="ARBA00022777"/>
    </source>
</evidence>
<feature type="chain" id="PRO_5039007117" description="Protein kinase domain-containing protein" evidence="10">
    <location>
        <begin position="26"/>
        <end position="1249"/>
    </location>
</feature>
<dbReference type="SUPFAM" id="SSF55895">
    <property type="entry name" value="Ribonuclease Rh-like"/>
    <property type="match status" value="1"/>
</dbReference>
<keyword evidence="2" id="KW-0723">Serine/threonine-protein kinase</keyword>
<dbReference type="SUPFAM" id="SSF56112">
    <property type="entry name" value="Protein kinase-like (PK-like)"/>
    <property type="match status" value="1"/>
</dbReference>
<feature type="compositionally biased region" description="Low complexity" evidence="9">
    <location>
        <begin position="719"/>
        <end position="749"/>
    </location>
</feature>
<dbReference type="PROSITE" id="PS00107">
    <property type="entry name" value="PROTEIN_KINASE_ATP"/>
    <property type="match status" value="1"/>
</dbReference>
<keyword evidence="13" id="KW-1185">Reference proteome</keyword>
<dbReference type="PANTHER" id="PTHR44329">
    <property type="entry name" value="SERINE/THREONINE-PROTEIN KINASE TNNI3K-RELATED"/>
    <property type="match status" value="1"/>
</dbReference>
<evidence type="ECO:0000256" key="9">
    <source>
        <dbReference type="SAM" id="MobiDB-lite"/>
    </source>
</evidence>
<dbReference type="PROSITE" id="PS50011">
    <property type="entry name" value="PROTEIN_KINASE_DOM"/>
    <property type="match status" value="1"/>
</dbReference>
<evidence type="ECO:0000259" key="11">
    <source>
        <dbReference type="PROSITE" id="PS50011"/>
    </source>
</evidence>
<dbReference type="InterPro" id="IPR051681">
    <property type="entry name" value="Ser/Thr_Kinases-Pseudokinases"/>
</dbReference>
<organism evidence="12 13">
    <name type="scientific">Chlorella vulgaris</name>
    <name type="common">Green alga</name>
    <dbReference type="NCBI Taxonomy" id="3077"/>
    <lineage>
        <taxon>Eukaryota</taxon>
        <taxon>Viridiplantae</taxon>
        <taxon>Chlorophyta</taxon>
        <taxon>core chlorophytes</taxon>
        <taxon>Trebouxiophyceae</taxon>
        <taxon>Chlorellales</taxon>
        <taxon>Chlorellaceae</taxon>
        <taxon>Chlorella clade</taxon>
        <taxon>Chlorella</taxon>
    </lineage>
</organism>
<feature type="region of interest" description="Disordered" evidence="9">
    <location>
        <begin position="551"/>
        <end position="594"/>
    </location>
</feature>
<feature type="compositionally biased region" description="Low complexity" evidence="9">
    <location>
        <begin position="558"/>
        <end position="567"/>
    </location>
</feature>
<dbReference type="EMBL" id="SIDB01000010">
    <property type="protein sequence ID" value="KAI3427342.1"/>
    <property type="molecule type" value="Genomic_DNA"/>
</dbReference>
<dbReference type="AlphaFoldDB" id="A0A9D4TJW3"/>
<comment type="similarity">
    <text evidence="1 8">Belongs to the RNase T2 family.</text>
</comment>
<feature type="region of interest" description="Disordered" evidence="9">
    <location>
        <begin position="280"/>
        <end position="401"/>
    </location>
</feature>
<feature type="compositionally biased region" description="Gly residues" evidence="9">
    <location>
        <begin position="802"/>
        <end position="816"/>
    </location>
</feature>
<dbReference type="Pfam" id="PF00445">
    <property type="entry name" value="Ribonuclease_T2"/>
    <property type="match status" value="1"/>
</dbReference>
<evidence type="ECO:0000313" key="12">
    <source>
        <dbReference type="EMBL" id="KAI3427342.1"/>
    </source>
</evidence>
<evidence type="ECO:0000313" key="13">
    <source>
        <dbReference type="Proteomes" id="UP001055712"/>
    </source>
</evidence>
<feature type="region of interest" description="Disordered" evidence="9">
    <location>
        <begin position="645"/>
        <end position="674"/>
    </location>
</feature>
<evidence type="ECO:0000256" key="1">
    <source>
        <dbReference type="ARBA" id="ARBA00007469"/>
    </source>
</evidence>
<evidence type="ECO:0000256" key="2">
    <source>
        <dbReference type="ARBA" id="ARBA00022527"/>
    </source>
</evidence>
<evidence type="ECO:0000256" key="7">
    <source>
        <dbReference type="PROSITE-ProRule" id="PRU10141"/>
    </source>
</evidence>